<dbReference type="AlphaFoldDB" id="A0A4S8RB22"/>
<accession>A0A4S8RB22</accession>
<proteinExistence type="predicted"/>
<evidence type="ECO:0000313" key="2">
    <source>
        <dbReference type="Proteomes" id="UP000308671"/>
    </source>
</evidence>
<keyword evidence="2" id="KW-1185">Reference proteome</keyword>
<sequence>MSENLTDWKAIGDSKRDVLLSLIPEEWRIQLPLPSPAILPDVTGHIRQYLSLKEVEITDRRSRYPETGHVVQLPKRSAIEQRWLIRW</sequence>
<comment type="caution">
    <text evidence="1">The sequence shown here is derived from an EMBL/GenBank/DDBJ whole genome shotgun (WGS) entry which is preliminary data.</text>
</comment>
<dbReference type="EMBL" id="PQXL01000046">
    <property type="protein sequence ID" value="THV53635.1"/>
    <property type="molecule type" value="Genomic_DNA"/>
</dbReference>
<reference evidence="1 2" key="1">
    <citation type="submission" date="2017-12" db="EMBL/GenBank/DDBJ databases">
        <title>Comparative genomics of Botrytis spp.</title>
        <authorList>
            <person name="Valero-Jimenez C.A."/>
            <person name="Tapia P."/>
            <person name="Veloso J."/>
            <person name="Silva-Moreno E."/>
            <person name="Staats M."/>
            <person name="Valdes J.H."/>
            <person name="Van Kan J.A.L."/>
        </authorList>
    </citation>
    <scope>NUCLEOTIDE SEQUENCE [LARGE SCALE GENOMIC DNA]</scope>
    <source>
        <strain evidence="1 2">MUCL435</strain>
    </source>
</reference>
<organism evidence="1 2">
    <name type="scientific">Botrytis galanthina</name>
    <dbReference type="NCBI Taxonomy" id="278940"/>
    <lineage>
        <taxon>Eukaryota</taxon>
        <taxon>Fungi</taxon>
        <taxon>Dikarya</taxon>
        <taxon>Ascomycota</taxon>
        <taxon>Pezizomycotina</taxon>
        <taxon>Leotiomycetes</taxon>
        <taxon>Helotiales</taxon>
        <taxon>Sclerotiniaceae</taxon>
        <taxon>Botrytis</taxon>
    </lineage>
</organism>
<dbReference type="Proteomes" id="UP000308671">
    <property type="component" value="Unassembled WGS sequence"/>
</dbReference>
<gene>
    <name evidence="1" type="ORF">BGAL_0046g00410</name>
</gene>
<name>A0A4S8RB22_9HELO</name>
<dbReference type="OrthoDB" id="6428749at2759"/>
<evidence type="ECO:0000313" key="1">
    <source>
        <dbReference type="EMBL" id="THV53635.1"/>
    </source>
</evidence>
<protein>
    <submittedName>
        <fullName evidence="1">Uncharacterized protein</fullName>
    </submittedName>
</protein>